<reference evidence="3 4" key="1">
    <citation type="submission" date="2015-12" db="EMBL/GenBank/DDBJ databases">
        <authorList>
            <person name="Shamseldin A."/>
            <person name="Moawad H."/>
            <person name="Abd El-Rahim W.M."/>
            <person name="Sadowsky M.J."/>
        </authorList>
    </citation>
    <scope>NUCLEOTIDE SEQUENCE [LARGE SCALE GENOMIC DNA]</scope>
    <source>
        <strain evidence="3 4">JC234</strain>
    </source>
</reference>
<evidence type="ECO:0000313" key="3">
    <source>
        <dbReference type="EMBL" id="OCW55630.1"/>
    </source>
</evidence>
<name>A0A1C1YQI1_9HYPH</name>
<dbReference type="SUPFAM" id="SSF143456">
    <property type="entry name" value="VC0467-like"/>
    <property type="match status" value="1"/>
</dbReference>
<evidence type="ECO:0000313" key="4">
    <source>
        <dbReference type="Proteomes" id="UP000094795"/>
    </source>
</evidence>
<dbReference type="GO" id="GO:0005829">
    <property type="term" value="C:cytosol"/>
    <property type="evidence" value="ECO:0007669"/>
    <property type="project" value="TreeGrafter"/>
</dbReference>
<dbReference type="NCBIfam" id="NF001268">
    <property type="entry name" value="PRK00228.1-4"/>
    <property type="match status" value="1"/>
</dbReference>
<protein>
    <recommendedName>
        <fullName evidence="2">UPF0301 protein AWJ14_06490</fullName>
    </recommendedName>
</protein>
<dbReference type="Gene3D" id="3.40.1740.10">
    <property type="entry name" value="VC0467-like"/>
    <property type="match status" value="1"/>
</dbReference>
<comment type="similarity">
    <text evidence="1 2">Belongs to the UPF0301 (AlgH) family.</text>
</comment>
<comment type="caution">
    <text evidence="3">The sequence shown here is derived from an EMBL/GenBank/DDBJ whole genome shotgun (WGS) entry which is preliminary data.</text>
</comment>
<accession>A0A1C1YQI1</accession>
<dbReference type="Proteomes" id="UP000094795">
    <property type="component" value="Unassembled WGS sequence"/>
</dbReference>
<dbReference type="HAMAP" id="MF_00758">
    <property type="entry name" value="UPF0301"/>
    <property type="match status" value="1"/>
</dbReference>
<dbReference type="STRING" id="1480615.AWJ14_06490"/>
<proteinExistence type="inferred from homology"/>
<dbReference type="EMBL" id="LQZT01000050">
    <property type="protein sequence ID" value="OCW55630.1"/>
    <property type="molecule type" value="Genomic_DNA"/>
</dbReference>
<dbReference type="InterPro" id="IPR003774">
    <property type="entry name" value="AlgH-like"/>
</dbReference>
<dbReference type="Pfam" id="PF02622">
    <property type="entry name" value="DUF179"/>
    <property type="match status" value="1"/>
</dbReference>
<dbReference type="AlphaFoldDB" id="A0A1C1YQI1"/>
<gene>
    <name evidence="3" type="ORF">AWJ14_06490</name>
</gene>
<evidence type="ECO:0000256" key="2">
    <source>
        <dbReference type="HAMAP-Rule" id="MF_00758"/>
    </source>
</evidence>
<dbReference type="PANTHER" id="PTHR30327:SF1">
    <property type="entry name" value="UPF0301 PROTEIN YQGE"/>
    <property type="match status" value="1"/>
</dbReference>
<keyword evidence="4" id="KW-1185">Reference proteome</keyword>
<dbReference type="OrthoDB" id="9807486at2"/>
<organism evidence="3 4">
    <name type="scientific">Hoeflea olei</name>
    <dbReference type="NCBI Taxonomy" id="1480615"/>
    <lineage>
        <taxon>Bacteria</taxon>
        <taxon>Pseudomonadati</taxon>
        <taxon>Pseudomonadota</taxon>
        <taxon>Alphaproteobacteria</taxon>
        <taxon>Hyphomicrobiales</taxon>
        <taxon>Rhizobiaceae</taxon>
        <taxon>Hoeflea</taxon>
    </lineage>
</organism>
<evidence type="ECO:0000256" key="1">
    <source>
        <dbReference type="ARBA" id="ARBA00009600"/>
    </source>
</evidence>
<sequence length="209" mass="22777">MFGIEDHLTRRDRGCLDGHFLVAMPGMTDERFERTVVFVCAHSENGAMGFILNRPQPLSFEELVQNLDLDGRLAPAGRPALKIGMSECARDFPIQLGGPLDSGRGFVLHSDDYMSQSTMPVNDELCLTATVDILRAIKDGCGPRRGIMLLGYAGWAPGQLENEIFANAWLSCPASDDIVFDTDHSSKYDRVLASMGISPAMLSTEAGHA</sequence>
<dbReference type="PANTHER" id="PTHR30327">
    <property type="entry name" value="UNCHARACTERIZED PROTEIN YQGE"/>
    <property type="match status" value="1"/>
</dbReference>